<keyword evidence="10" id="KW-1185">Reference proteome</keyword>
<evidence type="ECO:0000256" key="3">
    <source>
        <dbReference type="ARBA" id="ARBA00022490"/>
    </source>
</evidence>
<keyword evidence="4" id="KW-0762">Sugar transport</keyword>
<dbReference type="CDD" id="cd00006">
    <property type="entry name" value="PTS_IIA_man"/>
    <property type="match status" value="1"/>
</dbReference>
<evidence type="ECO:0000256" key="1">
    <source>
        <dbReference type="ARBA" id="ARBA00004496"/>
    </source>
</evidence>
<evidence type="ECO:0000256" key="4">
    <source>
        <dbReference type="ARBA" id="ARBA00022597"/>
    </source>
</evidence>
<evidence type="ECO:0000313" key="9">
    <source>
        <dbReference type="EMBL" id="MEQ6289678.1"/>
    </source>
</evidence>
<organism evidence="9 10">
    <name type="scientific">Vogesella oryzagri</name>
    <dbReference type="NCBI Taxonomy" id="3160864"/>
    <lineage>
        <taxon>Bacteria</taxon>
        <taxon>Pseudomonadati</taxon>
        <taxon>Pseudomonadota</taxon>
        <taxon>Betaproteobacteria</taxon>
        <taxon>Neisseriales</taxon>
        <taxon>Chromobacteriaceae</taxon>
        <taxon>Vogesella</taxon>
    </lineage>
</organism>
<dbReference type="InterPro" id="IPR036662">
    <property type="entry name" value="PTS_EIIA_man-typ_sf"/>
</dbReference>
<comment type="subcellular location">
    <subcellularLocation>
        <location evidence="1">Cytoplasm</location>
    </subcellularLocation>
</comment>
<dbReference type="Gene3D" id="3.40.50.510">
    <property type="entry name" value="Phosphotransferase system, mannose-type IIA component"/>
    <property type="match status" value="1"/>
</dbReference>
<evidence type="ECO:0000259" key="8">
    <source>
        <dbReference type="PROSITE" id="PS51096"/>
    </source>
</evidence>
<protein>
    <submittedName>
        <fullName evidence="9">PTS fructose transporter subunit IIA</fullName>
    </submittedName>
</protein>
<dbReference type="SUPFAM" id="SSF53062">
    <property type="entry name" value="PTS system fructose IIA component-like"/>
    <property type="match status" value="1"/>
</dbReference>
<dbReference type="InterPro" id="IPR004701">
    <property type="entry name" value="PTS_EIIA_man-typ"/>
</dbReference>
<reference evidence="9" key="1">
    <citation type="submission" date="2024-06" db="EMBL/GenBank/DDBJ databases">
        <title>Genome sequence of Vogesella sp. MAHUQ-64.</title>
        <authorList>
            <person name="Huq M.A."/>
        </authorList>
    </citation>
    <scope>NUCLEOTIDE SEQUENCE</scope>
    <source>
        <strain evidence="9">MAHUQ-64</strain>
    </source>
</reference>
<keyword evidence="2" id="KW-0813">Transport</keyword>
<comment type="caution">
    <text evidence="9">The sequence shown here is derived from an EMBL/GenBank/DDBJ whole genome shotgun (WGS) entry which is preliminary data.</text>
</comment>
<dbReference type="PANTHER" id="PTHR33799">
    <property type="entry name" value="PTS PERMEASE-RELATED-RELATED"/>
    <property type="match status" value="1"/>
</dbReference>
<keyword evidence="6" id="KW-0598">Phosphotransferase system</keyword>
<feature type="domain" description="PTS EIIA type-4" evidence="8">
    <location>
        <begin position="1"/>
        <end position="123"/>
    </location>
</feature>
<keyword evidence="5" id="KW-0808">Transferase</keyword>
<dbReference type="InterPro" id="IPR051471">
    <property type="entry name" value="Bacterial_PTS_sugar_comp"/>
</dbReference>
<evidence type="ECO:0000256" key="6">
    <source>
        <dbReference type="ARBA" id="ARBA00022683"/>
    </source>
</evidence>
<evidence type="ECO:0000256" key="5">
    <source>
        <dbReference type="ARBA" id="ARBA00022679"/>
    </source>
</evidence>
<gene>
    <name evidence="9" type="ORF">ABNW52_03530</name>
</gene>
<dbReference type="Pfam" id="PF03610">
    <property type="entry name" value="EIIA-man"/>
    <property type="match status" value="1"/>
</dbReference>
<keyword evidence="3" id="KW-0963">Cytoplasm</keyword>
<evidence type="ECO:0000256" key="2">
    <source>
        <dbReference type="ARBA" id="ARBA00022448"/>
    </source>
</evidence>
<dbReference type="EMBL" id="JBEFLD010000002">
    <property type="protein sequence ID" value="MEQ6289678.1"/>
    <property type="molecule type" value="Genomic_DNA"/>
</dbReference>
<keyword evidence="7" id="KW-0418">Kinase</keyword>
<evidence type="ECO:0000313" key="10">
    <source>
        <dbReference type="Proteomes" id="UP001433638"/>
    </source>
</evidence>
<dbReference type="PROSITE" id="PS51096">
    <property type="entry name" value="PTS_EIIA_TYPE_4"/>
    <property type="match status" value="1"/>
</dbReference>
<accession>A0ABV1M0J3</accession>
<dbReference type="PANTHER" id="PTHR33799:SF1">
    <property type="entry name" value="PTS SYSTEM MANNOSE-SPECIFIC EIIAB COMPONENT-RELATED"/>
    <property type="match status" value="1"/>
</dbReference>
<dbReference type="RefSeq" id="WP_349584090.1">
    <property type="nucleotide sequence ID" value="NZ_JBEFLD010000002.1"/>
</dbReference>
<sequence length="137" mass="14441">MVGVLIISHGNLGHSLADCARHVLGRVPDNLAVMAVEKHEDPEQKFHEASALVATLQQGDGVLLLTDMVGGTPANITWRLVEAGQVEAVAGINLPMLVRALCYSSQPLEVVVGKAITGGLEGVYYMLPEGKDAKATD</sequence>
<proteinExistence type="predicted"/>
<evidence type="ECO:0000256" key="7">
    <source>
        <dbReference type="ARBA" id="ARBA00022777"/>
    </source>
</evidence>
<name>A0ABV1M0J3_9NEIS</name>
<dbReference type="Proteomes" id="UP001433638">
    <property type="component" value="Unassembled WGS sequence"/>
</dbReference>
<dbReference type="InterPro" id="IPR033887">
    <property type="entry name" value="PTS_IIA_man"/>
</dbReference>